<evidence type="ECO:0000313" key="10">
    <source>
        <dbReference type="Proteomes" id="UP000054383"/>
    </source>
</evidence>
<dbReference type="InterPro" id="IPR051089">
    <property type="entry name" value="prtT"/>
</dbReference>
<dbReference type="GO" id="GO:0005634">
    <property type="term" value="C:nucleus"/>
    <property type="evidence" value="ECO:0007669"/>
    <property type="project" value="UniProtKB-SubCell"/>
</dbReference>
<evidence type="ECO:0000256" key="7">
    <source>
        <dbReference type="SAM" id="Phobius"/>
    </source>
</evidence>
<feature type="domain" description="Alpha/beta hydrolase fold-3" evidence="8">
    <location>
        <begin position="149"/>
        <end position="369"/>
    </location>
</feature>
<dbReference type="Proteomes" id="UP000054383">
    <property type="component" value="Unassembled WGS sequence"/>
</dbReference>
<accession>A0A0U1M6Y1</accession>
<keyword evidence="7" id="KW-0472">Membrane</keyword>
<gene>
    <name evidence="9" type="ORF">PISL3812_08377</name>
</gene>
<protein>
    <submittedName>
        <fullName evidence="9">DNA-directed RNA polymerase subunit beta</fullName>
    </submittedName>
</protein>
<dbReference type="GO" id="GO:0000428">
    <property type="term" value="C:DNA-directed RNA polymerase complex"/>
    <property type="evidence" value="ECO:0007669"/>
    <property type="project" value="UniProtKB-KW"/>
</dbReference>
<name>A0A0U1M6Y1_TALIS</name>
<evidence type="ECO:0000256" key="2">
    <source>
        <dbReference type="ARBA" id="ARBA00023015"/>
    </source>
</evidence>
<dbReference type="PANTHER" id="PTHR31845">
    <property type="entry name" value="FINGER DOMAIN PROTEIN, PUTATIVE-RELATED"/>
    <property type="match status" value="1"/>
</dbReference>
<organism evidence="9 10">
    <name type="scientific">Talaromyces islandicus</name>
    <name type="common">Penicillium islandicum</name>
    <dbReference type="NCBI Taxonomy" id="28573"/>
    <lineage>
        <taxon>Eukaryota</taxon>
        <taxon>Fungi</taxon>
        <taxon>Dikarya</taxon>
        <taxon>Ascomycota</taxon>
        <taxon>Pezizomycotina</taxon>
        <taxon>Eurotiomycetes</taxon>
        <taxon>Eurotiomycetidae</taxon>
        <taxon>Eurotiales</taxon>
        <taxon>Trichocomaceae</taxon>
        <taxon>Talaromyces</taxon>
        <taxon>Talaromyces sect. Islandici</taxon>
    </lineage>
</organism>
<keyword evidence="10" id="KW-1185">Reference proteome</keyword>
<dbReference type="Gene3D" id="3.40.50.1820">
    <property type="entry name" value="alpha/beta hydrolase"/>
    <property type="match status" value="1"/>
</dbReference>
<comment type="subcellular location">
    <subcellularLocation>
        <location evidence="1">Nucleus</location>
    </subcellularLocation>
</comment>
<keyword evidence="7" id="KW-1133">Transmembrane helix</keyword>
<evidence type="ECO:0000256" key="1">
    <source>
        <dbReference type="ARBA" id="ARBA00004123"/>
    </source>
</evidence>
<evidence type="ECO:0000259" key="8">
    <source>
        <dbReference type="Pfam" id="PF07859"/>
    </source>
</evidence>
<reference evidence="9 10" key="1">
    <citation type="submission" date="2015-04" db="EMBL/GenBank/DDBJ databases">
        <authorList>
            <person name="Syromyatnikov M.Y."/>
            <person name="Popov V.N."/>
        </authorList>
    </citation>
    <scope>NUCLEOTIDE SEQUENCE [LARGE SCALE GENOMIC DNA]</scope>
    <source>
        <strain evidence="9">WF-38-12</strain>
    </source>
</reference>
<evidence type="ECO:0000256" key="5">
    <source>
        <dbReference type="ARBA" id="ARBA00023242"/>
    </source>
</evidence>
<keyword evidence="9" id="KW-0240">DNA-directed RNA polymerase</keyword>
<dbReference type="OrthoDB" id="2152029at2759"/>
<dbReference type="STRING" id="28573.A0A0U1M6Y1"/>
<feature type="transmembrane region" description="Helical" evidence="7">
    <location>
        <begin position="46"/>
        <end position="66"/>
    </location>
</feature>
<keyword evidence="5" id="KW-0539">Nucleus</keyword>
<feature type="region of interest" description="Disordered" evidence="6">
    <location>
        <begin position="482"/>
        <end position="504"/>
    </location>
</feature>
<dbReference type="PANTHER" id="PTHR31845:SF32">
    <property type="entry name" value="MISCELLANEOUS ZN(II)2CYS6 TRANSCRIPTION FACTOR (EUROFUNG)-RELATED"/>
    <property type="match status" value="1"/>
</dbReference>
<evidence type="ECO:0000256" key="4">
    <source>
        <dbReference type="ARBA" id="ARBA00023163"/>
    </source>
</evidence>
<dbReference type="Pfam" id="PF07859">
    <property type="entry name" value="Abhydrolase_3"/>
    <property type="match status" value="1"/>
</dbReference>
<dbReference type="GO" id="GO:0000981">
    <property type="term" value="F:DNA-binding transcription factor activity, RNA polymerase II-specific"/>
    <property type="evidence" value="ECO:0007669"/>
    <property type="project" value="TreeGrafter"/>
</dbReference>
<dbReference type="InterPro" id="IPR029058">
    <property type="entry name" value="AB_hydrolase_fold"/>
</dbReference>
<dbReference type="GO" id="GO:0016787">
    <property type="term" value="F:hydrolase activity"/>
    <property type="evidence" value="ECO:0007669"/>
    <property type="project" value="InterPro"/>
</dbReference>
<dbReference type="InterPro" id="IPR013094">
    <property type="entry name" value="AB_hydrolase_3"/>
</dbReference>
<sequence length="1023" mass="115339">MATKALTSSALDAFYKAEKEQQKGQPVPPQNFTKRSHLTLYEIIDLPIALLSVPIVGFLALLTGPFRERKRRRNPEQGIARTLLLHVGYSILRRVVSRFSPMQIQAISPSTSTEYKMYTWRKGVQNQTVDLGEKATGHWVGNKDAKNVLIWYHGGGFAVPANRGYFIFFDKFIREMEAAGKDVAVFVVAYTLIPAETYPTQLRQSVSGLRYILQQKNRKAENVFLGGDSAGGNLVLGVLSHLAHPHPEIEPLKLAMGEEIGAATLISPWTSMETTFPPQETEPLGDLIHPNCAKFWATGYLAGRPRDNYTDARLAPVEWWNNVPVKKVLVTAGGYELLHPFIEYFTEKFSEGLGQDKVEFIVGAGEAHVAPMFNLMLGDSVETEQGKRVKSFYRECFRLKKECTPSSTVRKKRQRQGNSHTSRLEQKLDGLVSLLKTNGQTNSPYYDSATANLPCGWDAPEACRSRNVAANIQATADARTTSSLCDSTPAGKTTQPFAPLTPASTSSAPFPYSIPRDAEVSNQDAEHYLQLFRTKHLSNFPFYYLPETKASAELRQEKPFFWLSIMSVASTNLTQQLSLARVVRDLASKEIMEGERTLDLLLGLICICGWGQYQVQLGPLLTVFCHLLLALTSDLELQRMPHTDPSKHPRCPPPNVHYKFQIPNTRTMEHRRTILAVYLLTSSLSACHQRLDYLMWSPYLDDCLKQLDETNEAPNDKLLVHLVKIQLVTDQGVQLYSRLCDRDTEESTRFLGQYIISLREQLRNVRERIPSHLKTKVPIELASTYSQIAINELILLRLQHVSLAQEADNQAMDALLECAKSIKRYLESFISSFEPLDYMGMSFNIWKQMSSSMFLVARLVGLDDPGWDPNILRNIVYLPDIIDGFAGKMAALVDMIGWKTGGAENVYMRSIKMLSLTRNWARSIYAITEQQPGLDQEAARQQPASLAIVWQEEERRRWQQQQQQEQTQQTADVAAAAEEEEAMATAQMAGGTMLPAFDQEMWSDDMFGLWDIYSGRPAFAFTE</sequence>
<dbReference type="GO" id="GO:0000976">
    <property type="term" value="F:transcription cis-regulatory region binding"/>
    <property type="evidence" value="ECO:0007669"/>
    <property type="project" value="TreeGrafter"/>
</dbReference>
<keyword evidence="4" id="KW-0804">Transcription</keyword>
<evidence type="ECO:0000313" key="9">
    <source>
        <dbReference type="EMBL" id="CRG91329.1"/>
    </source>
</evidence>
<dbReference type="EMBL" id="CVMT01000009">
    <property type="protein sequence ID" value="CRG91329.1"/>
    <property type="molecule type" value="Genomic_DNA"/>
</dbReference>
<evidence type="ECO:0000256" key="6">
    <source>
        <dbReference type="SAM" id="MobiDB-lite"/>
    </source>
</evidence>
<dbReference type="AlphaFoldDB" id="A0A0U1M6Y1"/>
<evidence type="ECO:0000256" key="3">
    <source>
        <dbReference type="ARBA" id="ARBA00023125"/>
    </source>
</evidence>
<proteinExistence type="predicted"/>
<dbReference type="SUPFAM" id="SSF53474">
    <property type="entry name" value="alpha/beta-Hydrolases"/>
    <property type="match status" value="1"/>
</dbReference>
<keyword evidence="2" id="KW-0805">Transcription regulation</keyword>
<keyword evidence="7" id="KW-0812">Transmembrane</keyword>
<keyword evidence="3" id="KW-0238">DNA-binding</keyword>